<sequence>MASGCLNSERVLHLTTPECKSDSWQQYPSLRDATTDTLQEGLESGQFTSVDLVKAYLKRIEEVDSLHPVTEINPDALAIAADLDGERSAGIVRGSLHGIPILIKENIATDDKMNTTSGSYALLGAKVPRDSTVVKKLRDAGAIILGKSNLSQWANFRSVDTTNGWSSMGGQTYGPYYPGQDPSGSSSGSAVASALGLALGCLGTETDGSILSPASKNSVVGIKPTPGLTSRDLVIPISERQDTIGPMTRTVKDAAIILQAIAGVDPYDNYTSAIPNNGIIPDYVSACQLSALSGSRIGISRNMMELRAVNTQITAFEQAVSVLKAAGATIIDNIDFPSAAEFLDSGVKDLIIQADFPVNLAGYLSQLTENPNNVTTLAEVREFTRSSHDEEFPGRDTALWDRILFEQAWDNTDPRFWDAYQRTLYYNGEGGLLGAIERHRLDAVIAPSDGTHTFAAGVGAPVITVPLGFSAPDATVVKNSRDLVIAGPNLPFGLSFMGAKFTEAKLIGLAYAFEQKTHIRDGGKMYIYPKTELIDVVRH</sequence>
<protein>
    <submittedName>
        <fullName evidence="1">Amidase</fullName>
    </submittedName>
</protein>
<dbReference type="EMBL" id="MU393491">
    <property type="protein sequence ID" value="KAI4864107.1"/>
    <property type="molecule type" value="Genomic_DNA"/>
</dbReference>
<keyword evidence="2" id="KW-1185">Reference proteome</keyword>
<evidence type="ECO:0000313" key="2">
    <source>
        <dbReference type="Proteomes" id="UP001497700"/>
    </source>
</evidence>
<comment type="caution">
    <text evidence="1">The sequence shown here is derived from an EMBL/GenBank/DDBJ whole genome shotgun (WGS) entry which is preliminary data.</text>
</comment>
<organism evidence="1 2">
    <name type="scientific">Hypoxylon rubiginosum</name>
    <dbReference type="NCBI Taxonomy" id="110542"/>
    <lineage>
        <taxon>Eukaryota</taxon>
        <taxon>Fungi</taxon>
        <taxon>Dikarya</taxon>
        <taxon>Ascomycota</taxon>
        <taxon>Pezizomycotina</taxon>
        <taxon>Sordariomycetes</taxon>
        <taxon>Xylariomycetidae</taxon>
        <taxon>Xylariales</taxon>
        <taxon>Hypoxylaceae</taxon>
        <taxon>Hypoxylon</taxon>
    </lineage>
</organism>
<gene>
    <name evidence="1" type="ORF">F4820DRAFT_459033</name>
</gene>
<proteinExistence type="predicted"/>
<dbReference type="Proteomes" id="UP001497700">
    <property type="component" value="Unassembled WGS sequence"/>
</dbReference>
<evidence type="ECO:0000313" key="1">
    <source>
        <dbReference type="EMBL" id="KAI4864107.1"/>
    </source>
</evidence>
<name>A0ACB9YXY7_9PEZI</name>
<accession>A0ACB9YXY7</accession>
<reference evidence="1 2" key="1">
    <citation type="journal article" date="2022" name="New Phytol.">
        <title>Ecological generalism drives hyperdiversity of secondary metabolite gene clusters in xylarialean endophytes.</title>
        <authorList>
            <person name="Franco M.E.E."/>
            <person name="Wisecaver J.H."/>
            <person name="Arnold A.E."/>
            <person name="Ju Y.M."/>
            <person name="Slot J.C."/>
            <person name="Ahrendt S."/>
            <person name="Moore L.P."/>
            <person name="Eastman K.E."/>
            <person name="Scott K."/>
            <person name="Konkel Z."/>
            <person name="Mondo S.J."/>
            <person name="Kuo A."/>
            <person name="Hayes R.D."/>
            <person name="Haridas S."/>
            <person name="Andreopoulos B."/>
            <person name="Riley R."/>
            <person name="LaButti K."/>
            <person name="Pangilinan J."/>
            <person name="Lipzen A."/>
            <person name="Amirebrahimi M."/>
            <person name="Yan J."/>
            <person name="Adam C."/>
            <person name="Keymanesh K."/>
            <person name="Ng V."/>
            <person name="Louie K."/>
            <person name="Northen T."/>
            <person name="Drula E."/>
            <person name="Henrissat B."/>
            <person name="Hsieh H.M."/>
            <person name="Youens-Clark K."/>
            <person name="Lutzoni F."/>
            <person name="Miadlikowska J."/>
            <person name="Eastwood D.C."/>
            <person name="Hamelin R.C."/>
            <person name="Grigoriev I.V."/>
            <person name="U'Ren J.M."/>
        </authorList>
    </citation>
    <scope>NUCLEOTIDE SEQUENCE [LARGE SCALE GENOMIC DNA]</scope>
    <source>
        <strain evidence="1 2">CBS 119005</strain>
    </source>
</reference>